<proteinExistence type="predicted"/>
<accession>A0ABX8SB50</accession>
<protein>
    <submittedName>
        <fullName evidence="2">DUF3375 domain-containing protein</fullName>
    </submittedName>
</protein>
<dbReference type="EMBL" id="CP079105">
    <property type="protein sequence ID" value="QXQ15083.1"/>
    <property type="molecule type" value="Genomic_DNA"/>
</dbReference>
<gene>
    <name evidence="2" type="ORF">KV203_06960</name>
</gene>
<dbReference type="Pfam" id="PF11855">
    <property type="entry name" value="DUF3375"/>
    <property type="match status" value="1"/>
</dbReference>
<keyword evidence="3" id="KW-1185">Reference proteome</keyword>
<evidence type="ECO:0000313" key="3">
    <source>
        <dbReference type="Proteomes" id="UP000887023"/>
    </source>
</evidence>
<feature type="region of interest" description="Disordered" evidence="1">
    <location>
        <begin position="12"/>
        <end position="60"/>
    </location>
</feature>
<name>A0ABX8SB50_9ACTN</name>
<evidence type="ECO:0000256" key="1">
    <source>
        <dbReference type="SAM" id="MobiDB-lite"/>
    </source>
</evidence>
<evidence type="ECO:0000313" key="2">
    <source>
        <dbReference type="EMBL" id="QXQ15083.1"/>
    </source>
</evidence>
<dbReference type="InterPro" id="IPR021804">
    <property type="entry name" value="DUF3375"/>
</dbReference>
<sequence length="543" mass="59780">MVTHSQHFCCQCGHRPRPSPAGSLRSAFPATRSSPETGHGAPALPRTDDRTTADRRTEDRGIDALTRRYQANRRVQESRAVRLLATTNLATYLTLMERHLDDGQIAETDLAARLDRDLRRLGTTSTELSGLQLIKLWASQGWLHRVSEQIGGRSRNVCSLTPDARTALDLARRMRREDTVATGGSIAGIAAGLKRVAVQVGADPQQIREELTEQIEILTAQLAELDSGRRPEPNLIDVEDDARTLAMQMEQVITDIGRYSDMLNRVTSRLLDEHGDTDSGYRDRQRRLFDDYDQLFASRERNSYTAFTRMIHDPRQRTRMTGDIATITAALTELDPELRQVMLGFFRRVAQQIDEVGRTDQRCAQRIKRFVAAGTLEHNRGVARQINDALAAAGELLNVSLADSRLDWSVPLARPAITSIGAVTFRIRDAAPPLPAESETTEVDLAGFAAMGTQVDVTALAGLVDAALATGPLSLPDAVGLLDTAYFADLIVLWSWAAAQSEPGRSVPSVPVRFTSTDGVDRRIDLPALSFTRPVADRGEAET</sequence>
<organism evidence="2 3">
    <name type="scientific">Skermania pinensis</name>
    <dbReference type="NCBI Taxonomy" id="39122"/>
    <lineage>
        <taxon>Bacteria</taxon>
        <taxon>Bacillati</taxon>
        <taxon>Actinomycetota</taxon>
        <taxon>Actinomycetes</taxon>
        <taxon>Mycobacteriales</taxon>
        <taxon>Gordoniaceae</taxon>
        <taxon>Skermania</taxon>
    </lineage>
</organism>
<dbReference type="Proteomes" id="UP000887023">
    <property type="component" value="Chromosome"/>
</dbReference>
<reference evidence="2" key="1">
    <citation type="submission" date="2021-07" db="EMBL/GenBank/DDBJ databases">
        <title>Candidatus Kaistella beijingensis sp. nov. isolated from a municipal wastewater treatment plant is involved in sludge foaming.</title>
        <authorList>
            <person name="Song Y."/>
            <person name="Liu S.-J."/>
        </authorList>
    </citation>
    <scope>NUCLEOTIDE SEQUENCE</scope>
    <source>
        <strain evidence="2">DSM 43998</strain>
    </source>
</reference>
<feature type="compositionally biased region" description="Basic and acidic residues" evidence="1">
    <location>
        <begin position="46"/>
        <end position="60"/>
    </location>
</feature>